<dbReference type="Proteomes" id="UP001151582">
    <property type="component" value="Unassembled WGS sequence"/>
</dbReference>
<dbReference type="GO" id="GO:0016020">
    <property type="term" value="C:membrane"/>
    <property type="evidence" value="ECO:0007669"/>
    <property type="project" value="UniProtKB-SubCell"/>
</dbReference>
<keyword evidence="11" id="KW-0732">Signal</keyword>
<evidence type="ECO:0000256" key="6">
    <source>
        <dbReference type="ARBA" id="ARBA00022989"/>
    </source>
</evidence>
<evidence type="ECO:0000256" key="10">
    <source>
        <dbReference type="SAM" id="Phobius"/>
    </source>
</evidence>
<dbReference type="InterPro" id="IPR001841">
    <property type="entry name" value="Znf_RING"/>
</dbReference>
<organism evidence="13 14">
    <name type="scientific">Dimargaris verticillata</name>
    <dbReference type="NCBI Taxonomy" id="2761393"/>
    <lineage>
        <taxon>Eukaryota</taxon>
        <taxon>Fungi</taxon>
        <taxon>Fungi incertae sedis</taxon>
        <taxon>Zoopagomycota</taxon>
        <taxon>Kickxellomycotina</taxon>
        <taxon>Dimargaritomycetes</taxon>
        <taxon>Dimargaritales</taxon>
        <taxon>Dimargaritaceae</taxon>
        <taxon>Dimargaris</taxon>
    </lineage>
</organism>
<name>A0A9W8EFB4_9FUNG</name>
<dbReference type="GO" id="GO:0008270">
    <property type="term" value="F:zinc ion binding"/>
    <property type="evidence" value="ECO:0007669"/>
    <property type="project" value="UniProtKB-KW"/>
</dbReference>
<keyword evidence="3" id="KW-0479">Metal-binding</keyword>
<dbReference type="InterPro" id="IPR013083">
    <property type="entry name" value="Znf_RING/FYVE/PHD"/>
</dbReference>
<evidence type="ECO:0000259" key="12">
    <source>
        <dbReference type="PROSITE" id="PS50089"/>
    </source>
</evidence>
<comment type="caution">
    <text evidence="13">The sequence shown here is derived from an EMBL/GenBank/DDBJ whole genome shotgun (WGS) entry which is preliminary data.</text>
</comment>
<keyword evidence="14" id="KW-1185">Reference proteome</keyword>
<dbReference type="PANTHER" id="PTHR47168">
    <property type="entry name" value="RING ZINC FINGER DOMAIN SUPERFAMILY PROTEIN-RELATED"/>
    <property type="match status" value="1"/>
</dbReference>
<feature type="domain" description="RING-type" evidence="12">
    <location>
        <begin position="808"/>
        <end position="850"/>
    </location>
</feature>
<evidence type="ECO:0000313" key="14">
    <source>
        <dbReference type="Proteomes" id="UP001151582"/>
    </source>
</evidence>
<dbReference type="EMBL" id="JANBQB010000013">
    <property type="protein sequence ID" value="KAJ1984671.1"/>
    <property type="molecule type" value="Genomic_DNA"/>
</dbReference>
<accession>A0A9W8EFB4</accession>
<dbReference type="InterPro" id="IPR011016">
    <property type="entry name" value="Znf_RING-CH"/>
</dbReference>
<evidence type="ECO:0000256" key="5">
    <source>
        <dbReference type="ARBA" id="ARBA00022833"/>
    </source>
</evidence>
<dbReference type="SMART" id="SM00744">
    <property type="entry name" value="RINGv"/>
    <property type="match status" value="1"/>
</dbReference>
<feature type="transmembrane region" description="Helical" evidence="10">
    <location>
        <begin position="241"/>
        <end position="263"/>
    </location>
</feature>
<evidence type="ECO:0000256" key="8">
    <source>
        <dbReference type="PROSITE-ProRule" id="PRU00175"/>
    </source>
</evidence>
<keyword evidence="4 8" id="KW-0863">Zinc-finger</keyword>
<evidence type="ECO:0000256" key="1">
    <source>
        <dbReference type="ARBA" id="ARBA00004167"/>
    </source>
</evidence>
<feature type="signal peptide" evidence="11">
    <location>
        <begin position="1"/>
        <end position="22"/>
    </location>
</feature>
<feature type="region of interest" description="Disordered" evidence="9">
    <location>
        <begin position="503"/>
        <end position="533"/>
    </location>
</feature>
<keyword evidence="6 10" id="KW-1133">Transmembrane helix</keyword>
<dbReference type="OrthoDB" id="8062037at2759"/>
<keyword evidence="5" id="KW-0862">Zinc</keyword>
<dbReference type="InterPro" id="IPR051653">
    <property type="entry name" value="E3_ligase_sorting_rcpt"/>
</dbReference>
<dbReference type="PANTHER" id="PTHR47168:SF1">
    <property type="entry name" value="OS02G0798600 PROTEIN"/>
    <property type="match status" value="1"/>
</dbReference>
<feature type="chain" id="PRO_5040849933" description="RING-type domain-containing protein" evidence="11">
    <location>
        <begin position="23"/>
        <end position="861"/>
    </location>
</feature>
<dbReference type="CDD" id="cd16454">
    <property type="entry name" value="RING-H2_PA-TM-RING"/>
    <property type="match status" value="1"/>
</dbReference>
<dbReference type="Pfam" id="PF13639">
    <property type="entry name" value="zf-RING_2"/>
    <property type="match status" value="1"/>
</dbReference>
<evidence type="ECO:0000313" key="13">
    <source>
        <dbReference type="EMBL" id="KAJ1984671.1"/>
    </source>
</evidence>
<evidence type="ECO:0000256" key="11">
    <source>
        <dbReference type="SAM" id="SignalP"/>
    </source>
</evidence>
<proteinExistence type="predicted"/>
<feature type="region of interest" description="Disordered" evidence="9">
    <location>
        <begin position="273"/>
        <end position="307"/>
    </location>
</feature>
<evidence type="ECO:0000256" key="7">
    <source>
        <dbReference type="ARBA" id="ARBA00023136"/>
    </source>
</evidence>
<dbReference type="Gene3D" id="3.30.40.10">
    <property type="entry name" value="Zinc/RING finger domain, C3HC4 (zinc finger)"/>
    <property type="match status" value="1"/>
</dbReference>
<feature type="region of interest" description="Disordered" evidence="9">
    <location>
        <begin position="428"/>
        <end position="458"/>
    </location>
</feature>
<gene>
    <name evidence="13" type="ORF">H4R34_000505</name>
</gene>
<keyword evidence="2 10" id="KW-0812">Transmembrane</keyword>
<evidence type="ECO:0000256" key="3">
    <source>
        <dbReference type="ARBA" id="ARBA00022723"/>
    </source>
</evidence>
<feature type="compositionally biased region" description="Polar residues" evidence="9">
    <location>
        <begin position="579"/>
        <end position="588"/>
    </location>
</feature>
<keyword evidence="7 10" id="KW-0472">Membrane</keyword>
<reference evidence="13" key="1">
    <citation type="submission" date="2022-07" db="EMBL/GenBank/DDBJ databases">
        <title>Phylogenomic reconstructions and comparative analyses of Kickxellomycotina fungi.</title>
        <authorList>
            <person name="Reynolds N.K."/>
            <person name="Stajich J.E."/>
            <person name="Barry K."/>
            <person name="Grigoriev I.V."/>
            <person name="Crous P."/>
            <person name="Smith M.E."/>
        </authorList>
    </citation>
    <scope>NUCLEOTIDE SEQUENCE</scope>
    <source>
        <strain evidence="13">RSA 567</strain>
    </source>
</reference>
<dbReference type="PROSITE" id="PS50089">
    <property type="entry name" value="ZF_RING_2"/>
    <property type="match status" value="1"/>
</dbReference>
<feature type="compositionally biased region" description="Basic and acidic residues" evidence="9">
    <location>
        <begin position="503"/>
        <end position="522"/>
    </location>
</feature>
<feature type="compositionally biased region" description="Polar residues" evidence="9">
    <location>
        <begin position="561"/>
        <end position="570"/>
    </location>
</feature>
<evidence type="ECO:0000256" key="2">
    <source>
        <dbReference type="ARBA" id="ARBA00022692"/>
    </source>
</evidence>
<evidence type="ECO:0000256" key="4">
    <source>
        <dbReference type="ARBA" id="ARBA00022771"/>
    </source>
</evidence>
<feature type="region of interest" description="Disordered" evidence="9">
    <location>
        <begin position="560"/>
        <end position="588"/>
    </location>
</feature>
<evidence type="ECO:0000256" key="9">
    <source>
        <dbReference type="SAM" id="MobiDB-lite"/>
    </source>
</evidence>
<feature type="compositionally biased region" description="Basic residues" evidence="9">
    <location>
        <begin position="291"/>
        <end position="304"/>
    </location>
</feature>
<dbReference type="SUPFAM" id="SSF57850">
    <property type="entry name" value="RING/U-box"/>
    <property type="match status" value="1"/>
</dbReference>
<dbReference type="AlphaFoldDB" id="A0A9W8EFB4"/>
<comment type="subcellular location">
    <subcellularLocation>
        <location evidence="1">Membrane</location>
        <topology evidence="1">Single-pass membrane protein</topology>
    </subcellularLocation>
</comment>
<protein>
    <recommendedName>
        <fullName evidence="12">RING-type domain-containing protein</fullName>
    </recommendedName>
</protein>
<sequence length="861" mass="94481">MGRYCWLTWVGLLVAGLAHVSAFLLNAAEFQYRIVAINHTTNTVTSATPLRRKVVRKSLVWSSIQDDTFTFTNAILFDFDRDGFHPSTVAANGTYIASIPYAGETELGMAIGELGNATHHRVQHALVYPDAADTPRLTSAPPDWFQDLDFTVIFIDSTLRQQLVDYQQMAQALSIGDPEVDGSQEMTVTGPATMSRRSLFRREVLVVSSTSDVRVELSLRRVDPSTLEPEDSNLTMAAWKVALATLFPTVGFVMCLIICIIYIKRRRDARRQQSLDGRAHPWRAGDPIRNPNRRRRRRASKKKREVLTSSRLASFPLIQLTQENICQLTATSVLSPQLQRRLTAQSRRGRALSTLELSGQEHLPTTEWTPTDCHRSLPSPLVQFRSAPGLPVYDLGGRGDADSLNGLARRHTLSHPMDTHPACAYSEPPIPLTPLTDALNAAGTPPSPGSSDSEGPHYFHVPKITSVRRAPAKTLPRRMVQSAIHTDAPSARPRLVSFLRYSSDSREQERVPITHDSSHPSDADGDSGFGGSQVMGTPRLLRRFTTSIYPFFRHSRDSWRTARSTATTPAHNGLREATPSASPDLVTNRSGEDWATLHTLDLADSCCSGTNTPNPSSNHHHRRSLPNLLSACRVDGLGPCRLPSKSSQISLPSSSGQQSLLSKHLSLPLLWSNRKPLRHSPSLATAVDPWATRVNVFIVDQGDKSAHTHHESTHCSYHCDLDVAQAVQPTGAANIRSPLSSPLSLPPMVPLAGDAPSKEHDDVAEQLWADISAPSPSDALLATHESLPPRLVTSLTSASIQTLSGPLCTICLETYSIGDVIRQLPCGHVYHPPCIDLWLTEKSTQCPLCKADCRDTQDAST</sequence>
<dbReference type="SMART" id="SM00184">
    <property type="entry name" value="RING"/>
    <property type="match status" value="1"/>
</dbReference>